<organism evidence="1 2">
    <name type="scientific">Caerostris extrusa</name>
    <name type="common">Bark spider</name>
    <name type="synonym">Caerostris bankana</name>
    <dbReference type="NCBI Taxonomy" id="172846"/>
    <lineage>
        <taxon>Eukaryota</taxon>
        <taxon>Metazoa</taxon>
        <taxon>Ecdysozoa</taxon>
        <taxon>Arthropoda</taxon>
        <taxon>Chelicerata</taxon>
        <taxon>Arachnida</taxon>
        <taxon>Araneae</taxon>
        <taxon>Araneomorphae</taxon>
        <taxon>Entelegynae</taxon>
        <taxon>Araneoidea</taxon>
        <taxon>Araneidae</taxon>
        <taxon>Caerostris</taxon>
    </lineage>
</organism>
<dbReference type="EMBL" id="BPLR01002970">
    <property type="protein sequence ID" value="GIX79770.1"/>
    <property type="molecule type" value="Genomic_DNA"/>
</dbReference>
<dbReference type="Proteomes" id="UP001054945">
    <property type="component" value="Unassembled WGS sequence"/>
</dbReference>
<evidence type="ECO:0000313" key="1">
    <source>
        <dbReference type="EMBL" id="GIX79770.1"/>
    </source>
</evidence>
<sequence>MEGYIMIILKHKKTAFSSTSFGLSMVYLNAIRSPICLGIKKVCYFCMSATLTTGYVQLLHSTALQFGQPNTPPGYLFGLDLSFPPFRVQWNIFTCPSPKCMLHSLTLTIVTKCVKTSLD</sequence>
<evidence type="ECO:0000313" key="2">
    <source>
        <dbReference type="Proteomes" id="UP001054945"/>
    </source>
</evidence>
<protein>
    <submittedName>
        <fullName evidence="1">Uncharacterized protein</fullName>
    </submittedName>
</protein>
<gene>
    <name evidence="1" type="ORF">CEXT_492021</name>
</gene>
<keyword evidence="2" id="KW-1185">Reference proteome</keyword>
<proteinExistence type="predicted"/>
<dbReference type="AlphaFoldDB" id="A0AAV4N675"/>
<name>A0AAV4N675_CAEEX</name>
<accession>A0AAV4N675</accession>
<comment type="caution">
    <text evidence="1">The sequence shown here is derived from an EMBL/GenBank/DDBJ whole genome shotgun (WGS) entry which is preliminary data.</text>
</comment>
<reference evidence="1 2" key="1">
    <citation type="submission" date="2021-06" db="EMBL/GenBank/DDBJ databases">
        <title>Caerostris extrusa draft genome.</title>
        <authorList>
            <person name="Kono N."/>
            <person name="Arakawa K."/>
        </authorList>
    </citation>
    <scope>NUCLEOTIDE SEQUENCE [LARGE SCALE GENOMIC DNA]</scope>
</reference>